<name>A0A0S4JG46_BODSA</name>
<dbReference type="Gene3D" id="1.25.40.20">
    <property type="entry name" value="Ankyrin repeat-containing domain"/>
    <property type="match status" value="2"/>
</dbReference>
<dbReference type="VEuPathDB" id="TriTrypDB:BSAL_18675"/>
<feature type="repeat" description="ANK" evidence="3">
    <location>
        <begin position="111"/>
        <end position="143"/>
    </location>
</feature>
<protein>
    <submittedName>
        <fullName evidence="4">Ankyrin repeat protein, putative</fullName>
    </submittedName>
</protein>
<evidence type="ECO:0000256" key="2">
    <source>
        <dbReference type="ARBA" id="ARBA00023043"/>
    </source>
</evidence>
<keyword evidence="1" id="KW-0677">Repeat</keyword>
<keyword evidence="5" id="KW-1185">Reference proteome</keyword>
<dbReference type="InterPro" id="IPR036770">
    <property type="entry name" value="Ankyrin_rpt-contain_sf"/>
</dbReference>
<dbReference type="PROSITE" id="PS50088">
    <property type="entry name" value="ANK_REPEAT"/>
    <property type="match status" value="2"/>
</dbReference>
<evidence type="ECO:0000256" key="3">
    <source>
        <dbReference type="PROSITE-ProRule" id="PRU00023"/>
    </source>
</evidence>
<dbReference type="InterPro" id="IPR002110">
    <property type="entry name" value="Ankyrin_rpt"/>
</dbReference>
<reference evidence="5" key="1">
    <citation type="submission" date="2015-09" db="EMBL/GenBank/DDBJ databases">
        <authorList>
            <consortium name="Pathogen Informatics"/>
        </authorList>
    </citation>
    <scope>NUCLEOTIDE SEQUENCE [LARGE SCALE GENOMIC DNA]</scope>
    <source>
        <strain evidence="5">Lake Konstanz</strain>
    </source>
</reference>
<evidence type="ECO:0000313" key="5">
    <source>
        <dbReference type="Proteomes" id="UP000051952"/>
    </source>
</evidence>
<dbReference type="PROSITE" id="PS50297">
    <property type="entry name" value="ANK_REP_REGION"/>
    <property type="match status" value="2"/>
</dbReference>
<accession>A0A0S4JG46</accession>
<organism evidence="4 5">
    <name type="scientific">Bodo saltans</name>
    <name type="common">Flagellated protozoan</name>
    <dbReference type="NCBI Taxonomy" id="75058"/>
    <lineage>
        <taxon>Eukaryota</taxon>
        <taxon>Discoba</taxon>
        <taxon>Euglenozoa</taxon>
        <taxon>Kinetoplastea</taxon>
        <taxon>Metakinetoplastina</taxon>
        <taxon>Eubodonida</taxon>
        <taxon>Bodonidae</taxon>
        <taxon>Bodo</taxon>
    </lineage>
</organism>
<evidence type="ECO:0000313" key="4">
    <source>
        <dbReference type="EMBL" id="CUG88992.1"/>
    </source>
</evidence>
<dbReference type="OrthoDB" id="539213at2759"/>
<dbReference type="SMART" id="SM00248">
    <property type="entry name" value="ANK"/>
    <property type="match status" value="3"/>
</dbReference>
<proteinExistence type="predicted"/>
<dbReference type="SUPFAM" id="SSF48403">
    <property type="entry name" value="Ankyrin repeat"/>
    <property type="match status" value="1"/>
</dbReference>
<dbReference type="AlphaFoldDB" id="A0A0S4JG46"/>
<dbReference type="EMBL" id="CYKH01001692">
    <property type="protein sequence ID" value="CUG88992.1"/>
    <property type="molecule type" value="Genomic_DNA"/>
</dbReference>
<dbReference type="Pfam" id="PF12796">
    <property type="entry name" value="Ank_2"/>
    <property type="match status" value="2"/>
</dbReference>
<dbReference type="PANTHER" id="PTHR24171">
    <property type="entry name" value="ANKYRIN REPEAT DOMAIN-CONTAINING PROTEIN 39-RELATED"/>
    <property type="match status" value="1"/>
</dbReference>
<dbReference type="PRINTS" id="PR01415">
    <property type="entry name" value="ANKYRIN"/>
</dbReference>
<dbReference type="OMA" id="NATNTRM"/>
<dbReference type="Proteomes" id="UP000051952">
    <property type="component" value="Unassembled WGS sequence"/>
</dbReference>
<evidence type="ECO:0000256" key="1">
    <source>
        <dbReference type="ARBA" id="ARBA00022737"/>
    </source>
</evidence>
<keyword evidence="2 3" id="KW-0040">ANK repeat</keyword>
<feature type="repeat" description="ANK" evidence="3">
    <location>
        <begin position="78"/>
        <end position="110"/>
    </location>
</feature>
<sequence>MSTNESQAKPISIYDACRKRDVERVTKYISEGGCVTEFDENKMTMLHHAAFSGSEEIVRLIMSTQPKQKLDLDASDVGGWAPLHYASDQGHAAIVLILVDDGANVNARDDMKKTPLHLAAGQGHVSVVQILLKHGASRGAKTVTMWDALKYAEENKHDEIVKLLAKKE</sequence>
<gene>
    <name evidence="4" type="ORF">BSAL_18675</name>
</gene>